<evidence type="ECO:0000259" key="1">
    <source>
        <dbReference type="Pfam" id="PF07022"/>
    </source>
</evidence>
<dbReference type="Gene3D" id="1.10.260.40">
    <property type="entry name" value="lambda repressor-like DNA-binding domains"/>
    <property type="match status" value="1"/>
</dbReference>
<dbReference type="Gene3D" id="2.10.109.10">
    <property type="entry name" value="Umud Fragment, subunit A"/>
    <property type="match status" value="1"/>
</dbReference>
<dbReference type="GO" id="GO:0003677">
    <property type="term" value="F:DNA binding"/>
    <property type="evidence" value="ECO:0007669"/>
    <property type="project" value="InterPro"/>
</dbReference>
<feature type="domain" description="Bacteriophage CI repressor N-terminal" evidence="1">
    <location>
        <begin position="18"/>
        <end position="82"/>
    </location>
</feature>
<evidence type="ECO:0000259" key="2">
    <source>
        <dbReference type="Pfam" id="PF16452"/>
    </source>
</evidence>
<evidence type="ECO:0000313" key="4">
    <source>
        <dbReference type="Proteomes" id="UP000184159"/>
    </source>
</evidence>
<name>A0A1M4VA63_VIBGA</name>
<dbReference type="InterPro" id="IPR032499">
    <property type="entry name" value="Phage_CI_C"/>
</dbReference>
<dbReference type="AlphaFoldDB" id="A0A1M4VA63"/>
<dbReference type="GO" id="GO:0045892">
    <property type="term" value="P:negative regulation of DNA-templated transcription"/>
    <property type="evidence" value="ECO:0007669"/>
    <property type="project" value="InterPro"/>
</dbReference>
<evidence type="ECO:0000313" key="3">
    <source>
        <dbReference type="EMBL" id="SHE65790.1"/>
    </source>
</evidence>
<protein>
    <submittedName>
        <fullName evidence="3">Bacteriophage CI repressor helix-turn-helix domain-containing protein</fullName>
    </submittedName>
</protein>
<organism evidence="3 4">
    <name type="scientific">Vibrio gazogenes DSM 21264 = NBRC 103151</name>
    <dbReference type="NCBI Taxonomy" id="1123492"/>
    <lineage>
        <taxon>Bacteria</taxon>
        <taxon>Pseudomonadati</taxon>
        <taxon>Pseudomonadota</taxon>
        <taxon>Gammaproteobacteria</taxon>
        <taxon>Vibrionales</taxon>
        <taxon>Vibrionaceae</taxon>
        <taxon>Vibrio</taxon>
    </lineage>
</organism>
<sequence length="221" mass="24744">MSKKQVSLPPFDYLAGKQVTEKLCNILNVKSTRALSEQLNVPTSTFATWHKRNVCPYELAIRLHLHKGISLKWLLLDEGDPYPNAAAHEYHVNDEPKRLVHIDLFALKNGQLNHRGTMTLDQFFLDELEISNVIAVRDGDMTYLVDQEATRAVSGTYLLNVDGLLSINALQRLPGKQLALNFDGSALTVNESDIKVAGKIVLFMSRRQSQAETLDKTGETV</sequence>
<dbReference type="InterPro" id="IPR010982">
    <property type="entry name" value="Lambda_DNA-bd_dom_sf"/>
</dbReference>
<dbReference type="EMBL" id="FQUH01000002">
    <property type="protein sequence ID" value="SHE65790.1"/>
    <property type="molecule type" value="Genomic_DNA"/>
</dbReference>
<dbReference type="Pfam" id="PF16452">
    <property type="entry name" value="Phage_CI_C"/>
    <property type="match status" value="1"/>
</dbReference>
<keyword evidence="4" id="KW-1185">Reference proteome</keyword>
<feature type="domain" description="Bacteriophage CI repressor C-terminal" evidence="2">
    <location>
        <begin position="104"/>
        <end position="201"/>
    </location>
</feature>
<dbReference type="GO" id="GO:0051259">
    <property type="term" value="P:protein complex oligomerization"/>
    <property type="evidence" value="ECO:0007669"/>
    <property type="project" value="InterPro"/>
</dbReference>
<accession>A0A1M4VA63</accession>
<dbReference type="Proteomes" id="UP000184159">
    <property type="component" value="Unassembled WGS sequence"/>
</dbReference>
<gene>
    <name evidence="3" type="ORF">SAMN02745781_00663</name>
</gene>
<reference evidence="4" key="1">
    <citation type="submission" date="2016-11" db="EMBL/GenBank/DDBJ databases">
        <authorList>
            <person name="Varghese N."/>
            <person name="Submissions S."/>
        </authorList>
    </citation>
    <scope>NUCLEOTIDE SEQUENCE [LARGE SCALE GENOMIC DNA]</scope>
    <source>
        <strain evidence="4">DSM 21264</strain>
    </source>
</reference>
<dbReference type="Pfam" id="PF07022">
    <property type="entry name" value="Phage_CI_repr"/>
    <property type="match status" value="1"/>
</dbReference>
<dbReference type="RefSeq" id="WP_072955494.1">
    <property type="nucleotide sequence ID" value="NZ_FQUH01000002.1"/>
</dbReference>
<dbReference type="InterPro" id="IPR010744">
    <property type="entry name" value="Phage_CI_N"/>
</dbReference>
<proteinExistence type="predicted"/>